<dbReference type="EMBL" id="JAHFZB010000003">
    <property type="protein sequence ID" value="KAK6491419.1"/>
    <property type="molecule type" value="Genomic_DNA"/>
</dbReference>
<evidence type="ECO:0000313" key="8">
    <source>
        <dbReference type="Proteomes" id="UP001369086"/>
    </source>
</evidence>
<dbReference type="Pfam" id="PF01731">
    <property type="entry name" value="Arylesterase"/>
    <property type="match status" value="1"/>
</dbReference>
<evidence type="ECO:0000256" key="6">
    <source>
        <dbReference type="RuleBase" id="RU368025"/>
    </source>
</evidence>
<evidence type="ECO:0000256" key="3">
    <source>
        <dbReference type="ARBA" id="ARBA00022801"/>
    </source>
</evidence>
<keyword evidence="4 6" id="KW-1015">Disulfide bond</keyword>
<reference evidence="7 8" key="1">
    <citation type="submission" date="2021-05" db="EMBL/GenBank/DDBJ databases">
        <authorList>
            <person name="Zahm M."/>
            <person name="Klopp C."/>
            <person name="Cabau C."/>
            <person name="Kuhl H."/>
            <person name="Suciu R."/>
            <person name="Ciorpac M."/>
            <person name="Holostenco D."/>
            <person name="Gessner J."/>
            <person name="Wuertz S."/>
            <person name="Hohne C."/>
            <person name="Stock M."/>
            <person name="Gislard M."/>
            <person name="Lluch J."/>
            <person name="Milhes M."/>
            <person name="Lampietro C."/>
            <person name="Lopez Roques C."/>
            <person name="Donnadieu C."/>
            <person name="Du K."/>
            <person name="Schartl M."/>
            <person name="Guiguen Y."/>
        </authorList>
    </citation>
    <scope>NUCLEOTIDE SEQUENCE [LARGE SCALE GENOMIC DNA]</scope>
    <source>
        <strain evidence="7">Hh-F2</strain>
        <tissue evidence="7">Blood</tissue>
    </source>
</reference>
<evidence type="ECO:0000256" key="2">
    <source>
        <dbReference type="ARBA" id="ARBA00008595"/>
    </source>
</evidence>
<keyword evidence="8" id="KW-1185">Reference proteome</keyword>
<evidence type="ECO:0000313" key="7">
    <source>
        <dbReference type="EMBL" id="KAK6491419.1"/>
    </source>
</evidence>
<dbReference type="InterPro" id="IPR011042">
    <property type="entry name" value="6-blade_b-propeller_TolB-like"/>
</dbReference>
<sequence>MGKIIVVTTVIGIVLAILGERIIHLRKRVWASREIEQNHLPSCHLIKGIEYGSEDITILPSGLAFISSGLKYPQTPSFAPDSPGKIFILDLEDQKPRPTELRISRGFDVDSFNPHGISTYIDKEDDTVYLFVVNHPQFRSTVEIFRFVEEDFSLTHLKTVQHELLHNVNDIVALGPESFYATNDHYFTQHLLRSLETLFCLAWCNVVYYSPREVKEVASGFYMANGINISPDKKYVYVSDILDSAVHVMEMNQNYTLTPIKAIHVGTLIDNIEVDPETGDLWGGCHPNGWKLFNYNPEDLPGSEVIQIKNIHSEEPIVTQVYADNGSVIQGSSVATVYKGKLLIGTVFHKALYCDLEQSIKM</sequence>
<keyword evidence="5 6" id="KW-0325">Glycoprotein</keyword>
<evidence type="ECO:0000256" key="1">
    <source>
        <dbReference type="ARBA" id="ARBA00000368"/>
    </source>
</evidence>
<protein>
    <recommendedName>
        <fullName evidence="6">Paraoxonase</fullName>
        <ecNumber evidence="6">3.1.1.2</ecNumber>
    </recommendedName>
</protein>
<comment type="caution">
    <text evidence="7">The sequence shown here is derived from an EMBL/GenBank/DDBJ whole genome shotgun (WGS) entry which is preliminary data.</text>
</comment>
<dbReference type="PANTHER" id="PTHR11799">
    <property type="entry name" value="PARAOXONASE"/>
    <property type="match status" value="1"/>
</dbReference>
<keyword evidence="3 6" id="KW-0378">Hydrolase</keyword>
<dbReference type="PANTHER" id="PTHR11799:SF12">
    <property type="entry name" value="PARAOXONASE-RELATED"/>
    <property type="match status" value="1"/>
</dbReference>
<gene>
    <name evidence="7" type="ORF">HHUSO_G3475</name>
</gene>
<evidence type="ECO:0000256" key="4">
    <source>
        <dbReference type="ARBA" id="ARBA00023157"/>
    </source>
</evidence>
<dbReference type="PRINTS" id="PR01785">
    <property type="entry name" value="PARAOXONASE"/>
</dbReference>
<proteinExistence type="inferred from homology"/>
<dbReference type="InterPro" id="IPR002640">
    <property type="entry name" value="Arylesterase"/>
</dbReference>
<comment type="cofactor">
    <cofactor evidence="6">
        <name>Ca(2+)</name>
        <dbReference type="ChEBI" id="CHEBI:29108"/>
    </cofactor>
    <text evidence="6">Binds 2 calcium ions per subunit.</text>
</comment>
<dbReference type="InterPro" id="IPR051288">
    <property type="entry name" value="Serum_paraoxonase/arylesterase"/>
</dbReference>
<comment type="similarity">
    <text evidence="2 6">Belongs to the paraoxonase family.</text>
</comment>
<accession>A0ABR1A2X5</accession>
<dbReference type="SUPFAM" id="SSF63829">
    <property type="entry name" value="Calcium-dependent phosphotriesterase"/>
    <property type="match status" value="1"/>
</dbReference>
<evidence type="ECO:0000256" key="5">
    <source>
        <dbReference type="ARBA" id="ARBA00023180"/>
    </source>
</evidence>
<dbReference type="Proteomes" id="UP001369086">
    <property type="component" value="Unassembled WGS sequence"/>
</dbReference>
<keyword evidence="6" id="KW-0479">Metal-binding</keyword>
<organism evidence="7 8">
    <name type="scientific">Huso huso</name>
    <name type="common">Beluga</name>
    <name type="synonym">Acipenser huso</name>
    <dbReference type="NCBI Taxonomy" id="61971"/>
    <lineage>
        <taxon>Eukaryota</taxon>
        <taxon>Metazoa</taxon>
        <taxon>Chordata</taxon>
        <taxon>Craniata</taxon>
        <taxon>Vertebrata</taxon>
        <taxon>Euteleostomi</taxon>
        <taxon>Actinopterygii</taxon>
        <taxon>Chondrostei</taxon>
        <taxon>Acipenseriformes</taxon>
        <taxon>Acipenseridae</taxon>
        <taxon>Huso</taxon>
    </lineage>
</organism>
<comment type="catalytic activity">
    <reaction evidence="1 6">
        <text>a phenyl acetate + H2O = a phenol + acetate + H(+)</text>
        <dbReference type="Rhea" id="RHEA:17309"/>
        <dbReference type="ChEBI" id="CHEBI:15377"/>
        <dbReference type="ChEBI" id="CHEBI:15378"/>
        <dbReference type="ChEBI" id="CHEBI:30089"/>
        <dbReference type="ChEBI" id="CHEBI:33853"/>
        <dbReference type="ChEBI" id="CHEBI:140310"/>
        <dbReference type="EC" id="3.1.1.2"/>
    </reaction>
</comment>
<keyword evidence="6" id="KW-0106">Calcium</keyword>
<dbReference type="Gene3D" id="2.120.10.30">
    <property type="entry name" value="TolB, C-terminal domain"/>
    <property type="match status" value="1"/>
</dbReference>
<name>A0ABR1A2X5_HUSHU</name>
<dbReference type="EC" id="3.1.1.2" evidence="6"/>